<sequence>MILTLLLSVSIITAACSSNSAKEHAGHTSNSSVFMHVHGLGYSGDGERLFVPVHHGLSVYEGGAWNEVPGEKHDYMGFAPIDKGFYSSGHPAPGSDYKDPLGIVKSTDEGVSLEILSLEGEVDFHGLAASFRDHTIYVLNPGPNSIMEEGGLYYSLDETKTWTRSNMEGVTDPITAFAVHPTDGSIIALGTTTGAYLSNDYGQSFTKVSMDESVTALAISDDGDLLIGTEEADAPLVELYVESGQIIEIDIPLDSEDAIYYMAINPVNPSEITVATANKNIYLTPDNGTTWKQIADNGEMINE</sequence>
<feature type="signal peptide" evidence="1">
    <location>
        <begin position="1"/>
        <end position="21"/>
    </location>
</feature>
<comment type="caution">
    <text evidence="2">The sequence shown here is derived from an EMBL/GenBank/DDBJ whole genome shotgun (WGS) entry which is preliminary data.</text>
</comment>
<feature type="chain" id="PRO_5039432569" description="Glycosyl hydrolase" evidence="1">
    <location>
        <begin position="22"/>
        <end position="303"/>
    </location>
</feature>
<dbReference type="EMBL" id="BMGR01000020">
    <property type="protein sequence ID" value="GGG24365.1"/>
    <property type="molecule type" value="Genomic_DNA"/>
</dbReference>
<dbReference type="NCBIfam" id="NF045728">
    <property type="entry name" value="glycosyl_F510_1955"/>
    <property type="match status" value="1"/>
</dbReference>
<dbReference type="Proteomes" id="UP000644756">
    <property type="component" value="Unassembled WGS sequence"/>
</dbReference>
<protein>
    <recommendedName>
        <fullName evidence="4">Glycosyl hydrolase</fullName>
    </recommendedName>
</protein>
<dbReference type="InterPro" id="IPR015943">
    <property type="entry name" value="WD40/YVTN_repeat-like_dom_sf"/>
</dbReference>
<evidence type="ECO:0000256" key="1">
    <source>
        <dbReference type="SAM" id="SignalP"/>
    </source>
</evidence>
<evidence type="ECO:0000313" key="3">
    <source>
        <dbReference type="Proteomes" id="UP000644756"/>
    </source>
</evidence>
<dbReference type="InterPro" id="IPR054817">
    <property type="entry name" value="Glycosyl_F510_1955-like"/>
</dbReference>
<evidence type="ECO:0008006" key="4">
    <source>
        <dbReference type="Google" id="ProtNLM"/>
    </source>
</evidence>
<reference evidence="2" key="2">
    <citation type="submission" date="2020-09" db="EMBL/GenBank/DDBJ databases">
        <authorList>
            <person name="Sun Q."/>
            <person name="Zhou Y."/>
        </authorList>
    </citation>
    <scope>NUCLEOTIDE SEQUENCE</scope>
    <source>
        <strain evidence="2">CGMCC 1.12987</strain>
    </source>
</reference>
<dbReference type="RefSeq" id="WP_188533437.1">
    <property type="nucleotide sequence ID" value="NZ_BMGR01000020.1"/>
</dbReference>
<keyword evidence="3" id="KW-1185">Reference proteome</keyword>
<name>A0A917LHL3_9BACL</name>
<evidence type="ECO:0000313" key="2">
    <source>
        <dbReference type="EMBL" id="GGG24365.1"/>
    </source>
</evidence>
<keyword evidence="1" id="KW-0732">Signal</keyword>
<dbReference type="SUPFAM" id="SSF110296">
    <property type="entry name" value="Oligoxyloglucan reducing end-specific cellobiohydrolase"/>
    <property type="match status" value="1"/>
</dbReference>
<dbReference type="AlphaFoldDB" id="A0A917LHL3"/>
<organism evidence="2 3">
    <name type="scientific">Paenibacillus abyssi</name>
    <dbReference type="NCBI Taxonomy" id="1340531"/>
    <lineage>
        <taxon>Bacteria</taxon>
        <taxon>Bacillati</taxon>
        <taxon>Bacillota</taxon>
        <taxon>Bacilli</taxon>
        <taxon>Bacillales</taxon>
        <taxon>Paenibacillaceae</taxon>
        <taxon>Paenibacillus</taxon>
    </lineage>
</organism>
<accession>A0A917LHL3</accession>
<proteinExistence type="predicted"/>
<reference evidence="2" key="1">
    <citation type="journal article" date="2014" name="Int. J. Syst. Evol. Microbiol.">
        <title>Complete genome sequence of Corynebacterium casei LMG S-19264T (=DSM 44701T), isolated from a smear-ripened cheese.</title>
        <authorList>
            <consortium name="US DOE Joint Genome Institute (JGI-PGF)"/>
            <person name="Walter F."/>
            <person name="Albersmeier A."/>
            <person name="Kalinowski J."/>
            <person name="Ruckert C."/>
        </authorList>
    </citation>
    <scope>NUCLEOTIDE SEQUENCE</scope>
    <source>
        <strain evidence="2">CGMCC 1.12987</strain>
    </source>
</reference>
<gene>
    <name evidence="2" type="ORF">GCM10010916_46100</name>
</gene>
<dbReference type="Gene3D" id="2.130.10.10">
    <property type="entry name" value="YVTN repeat-like/Quinoprotein amine dehydrogenase"/>
    <property type="match status" value="2"/>
</dbReference>